<accession>A0A0L0NRU7</accession>
<dbReference type="Proteomes" id="UP000037122">
    <property type="component" value="Unassembled WGS sequence"/>
</dbReference>
<protein>
    <submittedName>
        <fullName evidence="1">Uncharacterized protein</fullName>
    </submittedName>
</protein>
<sequence length="46" mass="5461">MTMLARKGRQLRSANWVKNWAKPRGFIQVVQREEGLNDGRIFLFLE</sequence>
<dbReference type="AlphaFoldDB" id="A0A0L0NRU7"/>
<dbReference type="VEuPathDB" id="FungiDB:QG37_06858"/>
<evidence type="ECO:0000313" key="1">
    <source>
        <dbReference type="EMBL" id="KND96744.1"/>
    </source>
</evidence>
<reference evidence="2" key="1">
    <citation type="journal article" date="2015" name="BMC Genomics">
        <title>Draft genome of a commonly misdiagnosed multidrug resistant pathogen Candida auris.</title>
        <authorList>
            <person name="Chatterjee S."/>
            <person name="Alampalli S.V."/>
            <person name="Nageshan R.K."/>
            <person name="Chettiar S.T."/>
            <person name="Joshi S."/>
            <person name="Tatu U.S."/>
        </authorList>
    </citation>
    <scope>NUCLEOTIDE SEQUENCE [LARGE SCALE GENOMIC DNA]</scope>
    <source>
        <strain evidence="2">6684</strain>
    </source>
</reference>
<evidence type="ECO:0000313" key="2">
    <source>
        <dbReference type="Proteomes" id="UP000037122"/>
    </source>
</evidence>
<dbReference type="EMBL" id="LGST01000050">
    <property type="protein sequence ID" value="KND96744.1"/>
    <property type="molecule type" value="Genomic_DNA"/>
</dbReference>
<name>A0A0L0NRU7_CANAR</name>
<comment type="caution">
    <text evidence="1">The sequence shown here is derived from an EMBL/GenBank/DDBJ whole genome shotgun (WGS) entry which is preliminary data.</text>
</comment>
<organism evidence="1 2">
    <name type="scientific">Candidozyma auris</name>
    <name type="common">Yeast</name>
    <name type="synonym">Candida auris</name>
    <dbReference type="NCBI Taxonomy" id="498019"/>
    <lineage>
        <taxon>Eukaryota</taxon>
        <taxon>Fungi</taxon>
        <taxon>Dikarya</taxon>
        <taxon>Ascomycota</taxon>
        <taxon>Saccharomycotina</taxon>
        <taxon>Pichiomycetes</taxon>
        <taxon>Metschnikowiaceae</taxon>
        <taxon>Candidozyma</taxon>
    </lineage>
</organism>
<proteinExistence type="predicted"/>
<gene>
    <name evidence="1" type="ORF">QG37_06858</name>
</gene>